<keyword evidence="7 9" id="KW-0472">Membrane</keyword>
<dbReference type="GO" id="GO:0098560">
    <property type="term" value="C:cytoplasmic side of late endosome membrane"/>
    <property type="evidence" value="ECO:0007669"/>
    <property type="project" value="TreeGrafter"/>
</dbReference>
<organism evidence="11 12">
    <name type="scientific">Alosa alosa</name>
    <name type="common">allis shad</name>
    <dbReference type="NCBI Taxonomy" id="278164"/>
    <lineage>
        <taxon>Eukaryota</taxon>
        <taxon>Metazoa</taxon>
        <taxon>Chordata</taxon>
        <taxon>Craniata</taxon>
        <taxon>Vertebrata</taxon>
        <taxon>Euteleostomi</taxon>
        <taxon>Actinopterygii</taxon>
        <taxon>Neopterygii</taxon>
        <taxon>Teleostei</taxon>
        <taxon>Clupei</taxon>
        <taxon>Clupeiformes</taxon>
        <taxon>Clupeoidei</taxon>
        <taxon>Clupeidae</taxon>
        <taxon>Alosa</taxon>
    </lineage>
</organism>
<keyword evidence="9" id="KW-1133">Transmembrane helix</keyword>
<dbReference type="Pfam" id="PF10601">
    <property type="entry name" value="zf-LITAF-like"/>
    <property type="match status" value="1"/>
</dbReference>
<proteinExistence type="inferred from homology"/>
<comment type="similarity">
    <text evidence="4">Belongs to the CDIP1/LITAF family.</text>
</comment>
<dbReference type="PANTHER" id="PTHR23292:SF48">
    <property type="entry name" value="LIPOPOLYSACCHARIDE-INDUCED TUMOR NECROSIS FACTOR-ALPHA FACTOR HOMOLOG-RELATED"/>
    <property type="match status" value="1"/>
</dbReference>
<feature type="region of interest" description="Disordered" evidence="8">
    <location>
        <begin position="1"/>
        <end position="39"/>
    </location>
</feature>
<feature type="transmembrane region" description="Helical" evidence="9">
    <location>
        <begin position="84"/>
        <end position="106"/>
    </location>
</feature>
<evidence type="ECO:0000256" key="4">
    <source>
        <dbReference type="ARBA" id="ARBA00005975"/>
    </source>
</evidence>
<dbReference type="SMART" id="SM00714">
    <property type="entry name" value="LITAF"/>
    <property type="match status" value="1"/>
</dbReference>
<dbReference type="PANTHER" id="PTHR23292">
    <property type="entry name" value="LIPOPOLYSACCHARIDE-INDUCED TUMOR NECROSIS FACTOR-ALPHA FACTOR"/>
    <property type="match status" value="1"/>
</dbReference>
<keyword evidence="5" id="KW-0479">Metal-binding</keyword>
<keyword evidence="9" id="KW-0812">Transmembrane</keyword>
<sequence length="131" mass="14521">MEKGPLPPPYPGPPTNPDYGAVYPPYPAQPGPAQPPPAQYVMNQPAQVVTVVVAAPNLTDVPGQMQCPHCKSDIVTETRHTTGLLTWLICGGLFLFFFWPCAFIPFCVDSCKDVEHICPQCHQKVYHYKRL</sequence>
<keyword evidence="12" id="KW-1185">Reference proteome</keyword>
<keyword evidence="6" id="KW-0862">Zinc</keyword>
<evidence type="ECO:0000313" key="11">
    <source>
        <dbReference type="EMBL" id="KAG5279076.1"/>
    </source>
</evidence>
<accession>A0AAV6GZ51</accession>
<evidence type="ECO:0000256" key="3">
    <source>
        <dbReference type="ARBA" id="ARBA00004630"/>
    </source>
</evidence>
<dbReference type="EMBL" id="JADWDJ010000007">
    <property type="protein sequence ID" value="KAG5279076.1"/>
    <property type="molecule type" value="Genomic_DNA"/>
</dbReference>
<dbReference type="Proteomes" id="UP000823561">
    <property type="component" value="Chromosome 7"/>
</dbReference>
<feature type="domain" description="LITAF" evidence="10">
    <location>
        <begin position="46"/>
        <end position="130"/>
    </location>
</feature>
<evidence type="ECO:0000256" key="7">
    <source>
        <dbReference type="ARBA" id="ARBA00023136"/>
    </source>
</evidence>
<evidence type="ECO:0000256" key="5">
    <source>
        <dbReference type="ARBA" id="ARBA00022723"/>
    </source>
</evidence>
<evidence type="ECO:0000256" key="8">
    <source>
        <dbReference type="SAM" id="MobiDB-lite"/>
    </source>
</evidence>
<dbReference type="GO" id="GO:0008270">
    <property type="term" value="F:zinc ion binding"/>
    <property type="evidence" value="ECO:0007669"/>
    <property type="project" value="TreeGrafter"/>
</dbReference>
<feature type="compositionally biased region" description="Pro residues" evidence="8">
    <location>
        <begin position="1"/>
        <end position="16"/>
    </location>
</feature>
<name>A0AAV6GZ51_9TELE</name>
<dbReference type="InterPro" id="IPR006629">
    <property type="entry name" value="LITAF"/>
</dbReference>
<dbReference type="InterPro" id="IPR037519">
    <property type="entry name" value="LITAF_fam"/>
</dbReference>
<evidence type="ECO:0000259" key="10">
    <source>
        <dbReference type="PROSITE" id="PS51837"/>
    </source>
</evidence>
<reference evidence="11" key="1">
    <citation type="submission" date="2020-10" db="EMBL/GenBank/DDBJ databases">
        <title>Chromosome-scale genome assembly of the Allis shad, Alosa alosa.</title>
        <authorList>
            <person name="Margot Z."/>
            <person name="Christophe K."/>
            <person name="Cabau C."/>
            <person name="Louis A."/>
            <person name="Berthelot C."/>
            <person name="Parey E."/>
            <person name="Roest Crollius H."/>
            <person name="Montfort J."/>
            <person name="Robinson-Rechavi M."/>
            <person name="Bucao C."/>
            <person name="Bouchez O."/>
            <person name="Gislard M."/>
            <person name="Lluch J."/>
            <person name="Milhes M."/>
            <person name="Lampietro C."/>
            <person name="Lopez Roques C."/>
            <person name="Donnadieu C."/>
            <person name="Braasch I."/>
            <person name="Desvignes T."/>
            <person name="Postlethwait J."/>
            <person name="Bobe J."/>
            <person name="Guiguen Y."/>
        </authorList>
    </citation>
    <scope>NUCLEOTIDE SEQUENCE</scope>
    <source>
        <strain evidence="11">M-15738</strain>
        <tissue evidence="11">Blood</tissue>
    </source>
</reference>
<dbReference type="PROSITE" id="PS51837">
    <property type="entry name" value="LITAF"/>
    <property type="match status" value="1"/>
</dbReference>
<gene>
    <name evidence="11" type="ORF">AALO_G00105820</name>
</gene>
<evidence type="ECO:0000256" key="6">
    <source>
        <dbReference type="ARBA" id="ARBA00022833"/>
    </source>
</evidence>
<evidence type="ECO:0000256" key="2">
    <source>
        <dbReference type="ARBA" id="ARBA00004414"/>
    </source>
</evidence>
<dbReference type="AlphaFoldDB" id="A0AAV6GZ51"/>
<comment type="caution">
    <text evidence="11">The sequence shown here is derived from an EMBL/GenBank/DDBJ whole genome shotgun (WGS) entry which is preliminary data.</text>
</comment>
<dbReference type="GO" id="GO:0005634">
    <property type="term" value="C:nucleus"/>
    <property type="evidence" value="ECO:0007669"/>
    <property type="project" value="TreeGrafter"/>
</dbReference>
<evidence type="ECO:0000256" key="1">
    <source>
        <dbReference type="ARBA" id="ARBA00004125"/>
    </source>
</evidence>
<protein>
    <recommendedName>
        <fullName evidence="10">LITAF domain-containing protein</fullName>
    </recommendedName>
</protein>
<comment type="subcellular location">
    <subcellularLocation>
        <location evidence="1">Endosome membrane</location>
        <topology evidence="1">Peripheral membrane protein</topology>
        <orientation evidence="1">Cytoplasmic side</orientation>
    </subcellularLocation>
    <subcellularLocation>
        <location evidence="2">Late endosome membrane</location>
    </subcellularLocation>
    <subcellularLocation>
        <location evidence="3">Lysosome membrane</location>
        <topology evidence="3">Peripheral membrane protein</topology>
        <orientation evidence="3">Cytoplasmic side</orientation>
    </subcellularLocation>
</comment>
<evidence type="ECO:0000313" key="12">
    <source>
        <dbReference type="Proteomes" id="UP000823561"/>
    </source>
</evidence>
<dbReference type="GO" id="GO:0098574">
    <property type="term" value="C:cytoplasmic side of lysosomal membrane"/>
    <property type="evidence" value="ECO:0007669"/>
    <property type="project" value="TreeGrafter"/>
</dbReference>
<evidence type="ECO:0000256" key="9">
    <source>
        <dbReference type="SAM" id="Phobius"/>
    </source>
</evidence>
<feature type="compositionally biased region" description="Pro residues" evidence="8">
    <location>
        <begin position="24"/>
        <end position="38"/>
    </location>
</feature>